<dbReference type="EMBL" id="KN832890">
    <property type="protein sequence ID" value="KIM94482.1"/>
    <property type="molecule type" value="Genomic_DNA"/>
</dbReference>
<keyword evidence="2" id="KW-1185">Reference proteome</keyword>
<dbReference type="HOGENOM" id="CLU_364868_0_0_1"/>
<dbReference type="InParanoid" id="A0A0C3CXS3"/>
<evidence type="ECO:0000313" key="2">
    <source>
        <dbReference type="Proteomes" id="UP000054321"/>
    </source>
</evidence>
<evidence type="ECO:0000313" key="1">
    <source>
        <dbReference type="EMBL" id="KIM94482.1"/>
    </source>
</evidence>
<dbReference type="Proteomes" id="UP000054321">
    <property type="component" value="Unassembled WGS sequence"/>
</dbReference>
<protein>
    <submittedName>
        <fullName evidence="1">Uncharacterized protein</fullName>
    </submittedName>
</protein>
<reference evidence="2" key="2">
    <citation type="submission" date="2015-01" db="EMBL/GenBank/DDBJ databases">
        <title>Evolutionary Origins and Diversification of the Mycorrhizal Mutualists.</title>
        <authorList>
            <consortium name="DOE Joint Genome Institute"/>
            <consortium name="Mycorrhizal Genomics Consortium"/>
            <person name="Kohler A."/>
            <person name="Kuo A."/>
            <person name="Nagy L.G."/>
            <person name="Floudas D."/>
            <person name="Copeland A."/>
            <person name="Barry K.W."/>
            <person name="Cichocki N."/>
            <person name="Veneault-Fourrey C."/>
            <person name="LaButti K."/>
            <person name="Lindquist E.A."/>
            <person name="Lipzen A."/>
            <person name="Lundell T."/>
            <person name="Morin E."/>
            <person name="Murat C."/>
            <person name="Riley R."/>
            <person name="Ohm R."/>
            <person name="Sun H."/>
            <person name="Tunlid A."/>
            <person name="Henrissat B."/>
            <person name="Grigoriev I.V."/>
            <person name="Hibbett D.S."/>
            <person name="Martin F."/>
        </authorList>
    </citation>
    <scope>NUCLEOTIDE SEQUENCE [LARGE SCALE GENOMIC DNA]</scope>
    <source>
        <strain evidence="2">Zn</strain>
    </source>
</reference>
<name>A0A0C3CXS3_OIDMZ</name>
<accession>A0A0C3CXS3</accession>
<proteinExistence type="predicted"/>
<dbReference type="AlphaFoldDB" id="A0A0C3CXS3"/>
<dbReference type="OrthoDB" id="3512936at2759"/>
<gene>
    <name evidence="1" type="ORF">OIDMADRAFT_60809</name>
</gene>
<organism evidence="1 2">
    <name type="scientific">Oidiodendron maius (strain Zn)</name>
    <dbReference type="NCBI Taxonomy" id="913774"/>
    <lineage>
        <taxon>Eukaryota</taxon>
        <taxon>Fungi</taxon>
        <taxon>Dikarya</taxon>
        <taxon>Ascomycota</taxon>
        <taxon>Pezizomycotina</taxon>
        <taxon>Leotiomycetes</taxon>
        <taxon>Leotiomycetes incertae sedis</taxon>
        <taxon>Myxotrichaceae</taxon>
        <taxon>Oidiodendron</taxon>
    </lineage>
</organism>
<reference evidence="1 2" key="1">
    <citation type="submission" date="2014-04" db="EMBL/GenBank/DDBJ databases">
        <authorList>
            <consortium name="DOE Joint Genome Institute"/>
            <person name="Kuo A."/>
            <person name="Martino E."/>
            <person name="Perotto S."/>
            <person name="Kohler A."/>
            <person name="Nagy L.G."/>
            <person name="Floudas D."/>
            <person name="Copeland A."/>
            <person name="Barry K.W."/>
            <person name="Cichocki N."/>
            <person name="Veneault-Fourrey C."/>
            <person name="LaButti K."/>
            <person name="Lindquist E.A."/>
            <person name="Lipzen A."/>
            <person name="Lundell T."/>
            <person name="Morin E."/>
            <person name="Murat C."/>
            <person name="Sun H."/>
            <person name="Tunlid A."/>
            <person name="Henrissat B."/>
            <person name="Grigoriev I.V."/>
            <person name="Hibbett D.S."/>
            <person name="Martin F."/>
            <person name="Nordberg H.P."/>
            <person name="Cantor M.N."/>
            <person name="Hua S.X."/>
        </authorList>
    </citation>
    <scope>NUCLEOTIDE SEQUENCE [LARGE SCALE GENOMIC DNA]</scope>
    <source>
        <strain evidence="1 2">Zn</strain>
    </source>
</reference>
<sequence length="743" mass="82358">MTVQLSSSGSVQGFQLGLNEAASALTLGSRIGSVLTRRHKEDTLTILLKGFDVRVQDVPTWLSNFRFSRKIVLHGENLRAIPGGEGMKQEDLQSIGGIATLVALCCQWTHKPIAMGTDMVGELVRGMLGPVVHPGKLPWQDARFKRGLAEVIEPFVRSTMDADGGSSQAQTVHRMMAQVSMKAGRTSFDRVHSERQRRSNLRLLCDLLGDPGTLHQRLSDPTEQSVSVHIHQESRIHDTMSIESASIAMAAAVNSADVVVECHASTETFYLPEKPVSWHDRPYFLVRLWLRQPPQLVSNLILSTESQWGGRASSYPDDSDPNHRPCYPTLYGGKAELALAVATAIQFTGRFSRDPFPETARELWQLGFDCGSKLVWKVSHAQGRFKFMLEYGDQPPPRLREDLSSLVDRNLRGSRGDKRTRQAIDQEICQILHEIYQLESYDSRDLHAELEGARLLIKIAMGIGALDRITHCSGSETASYVLNGEVLSDDISANVEDDMLPHLVELAIDKGLNIEHLIVVASSVWTGSTRASRNYTAVNSNVIGVTGPQGTVVLEMLHDPVQFAERGIQGPLLYLVRGPVPILNRDTRTGYVISAKRAMGAAEWKGRDLGDIIAPIQDPVITLEPDISSSETLIIGWWGGDLAFELSPYWTFRALLKTFNPPQEWTVEEHELMCPVFINPLEIIKMKHFYVKGRSAAVRACSGTWLFAAAGLADPAKVLICRDNLDLKRLSLPEGHVLLQYCP</sequence>